<dbReference type="Proteomes" id="UP000887568">
    <property type="component" value="Unplaced"/>
</dbReference>
<dbReference type="InterPro" id="IPR019826">
    <property type="entry name" value="Carboxylesterase_B_AS"/>
</dbReference>
<dbReference type="InterPro" id="IPR029058">
    <property type="entry name" value="AB_hydrolase_fold"/>
</dbReference>
<evidence type="ECO:0000313" key="8">
    <source>
        <dbReference type="Proteomes" id="UP000887568"/>
    </source>
</evidence>
<dbReference type="OrthoDB" id="408631at2759"/>
<sequence length="673" mass="73677">MAVAPSLSQIFACIFAVFLPWLGNCDPVVNTTAGMIRGRHLTYDGSDSTHDVYVYKGIPYAEPPVGGLRFSAPAPKSPWNGTFNASTFGPSCPQDVSGVATFYPDYVVQIPKEATVINEDCLTLNVYSPFNISKGSTPVMVWIHGGSFETGQGSGYDASALAVRGRVVVVTINYRLNVFGFLSTNDENAPGNFGLLDQQLALKWVHENIAGFGGDPSRVTLFGQSAGGASAFLHLFANNSRPLFRRVAAHSGVFNPSYIVGKAKDESKIARMIGKAAGIASVSTMDNVELIQSLRNLSMDDLLTAALFVARQTPRQIFTPVLDNNVLSLTTGLTNLQHDVILLHTSGDGSTGLDVFKILLNDEIDPEAGVTKDQWISLLHALFKSGVSSAVISHEYINDAIEDENFARLKALVNMFLDFNYLAPMQAALAALPNSSSIYACIFDHRSTADTRLPDLNLVPHSEELSYLFGLPFNGLSRLGSNFTDQERLLSDRIITYWSNFAKSGDPNVNPDVNTTSNLTYWPEYGDSETYLLIQLNDSSVGQGYRKDKVMFWSDYLPKLTTAADEYCSNQRESMEPPTSDKPGCKIFIGEGLGLKLTQQQAETLIEVFMFVIIALLVILIIVFGALMGYKFKYKDRQAAIKKNGVQTNGDLKKNAAFEVNEGFTPEFEDTKM</sequence>
<evidence type="ECO:0000256" key="3">
    <source>
        <dbReference type="ARBA" id="ARBA00022801"/>
    </source>
</evidence>
<organism evidence="7 8">
    <name type="scientific">Patiria miniata</name>
    <name type="common">Bat star</name>
    <name type="synonym">Asterina miniata</name>
    <dbReference type="NCBI Taxonomy" id="46514"/>
    <lineage>
        <taxon>Eukaryota</taxon>
        <taxon>Metazoa</taxon>
        <taxon>Echinodermata</taxon>
        <taxon>Eleutherozoa</taxon>
        <taxon>Asterozoa</taxon>
        <taxon>Asteroidea</taxon>
        <taxon>Valvatacea</taxon>
        <taxon>Valvatida</taxon>
        <taxon>Asterinidae</taxon>
        <taxon>Patiria</taxon>
    </lineage>
</organism>
<feature type="domain" description="Carboxylesterase type B" evidence="6">
    <location>
        <begin position="26"/>
        <end position="553"/>
    </location>
</feature>
<dbReference type="Gene3D" id="3.40.50.1820">
    <property type="entry name" value="alpha/beta hydrolase"/>
    <property type="match status" value="1"/>
</dbReference>
<feature type="transmembrane region" description="Helical" evidence="5">
    <location>
        <begin position="608"/>
        <end position="630"/>
    </location>
</feature>
<dbReference type="SUPFAM" id="SSF53474">
    <property type="entry name" value="alpha/beta-Hydrolases"/>
    <property type="match status" value="1"/>
</dbReference>
<evidence type="ECO:0000256" key="5">
    <source>
        <dbReference type="SAM" id="Phobius"/>
    </source>
</evidence>
<proteinExistence type="inferred from homology"/>
<evidence type="ECO:0000259" key="6">
    <source>
        <dbReference type="Pfam" id="PF00135"/>
    </source>
</evidence>
<dbReference type="RefSeq" id="XP_038056683.1">
    <property type="nucleotide sequence ID" value="XM_038200755.1"/>
</dbReference>
<dbReference type="GeneID" id="119728494"/>
<dbReference type="InterPro" id="IPR051093">
    <property type="entry name" value="Neuroligin/BSAL"/>
</dbReference>
<protein>
    <recommendedName>
        <fullName evidence="4">Carboxylic ester hydrolase</fullName>
        <ecNumber evidence="4">3.1.1.-</ecNumber>
    </recommendedName>
</protein>
<dbReference type="PROSITE" id="PS00122">
    <property type="entry name" value="CARBOXYLESTERASE_B_1"/>
    <property type="match status" value="1"/>
</dbReference>
<dbReference type="EnsemblMetazoa" id="XM_038200755.1">
    <property type="protein sequence ID" value="XP_038056683.1"/>
    <property type="gene ID" value="LOC119728494"/>
</dbReference>
<keyword evidence="5" id="KW-0812">Transmembrane</keyword>
<evidence type="ECO:0000313" key="7">
    <source>
        <dbReference type="EnsemblMetazoa" id="XP_038056683.1"/>
    </source>
</evidence>
<dbReference type="GO" id="GO:0016787">
    <property type="term" value="F:hydrolase activity"/>
    <property type="evidence" value="ECO:0007669"/>
    <property type="project" value="UniProtKB-KW"/>
</dbReference>
<name>A0A913ZYG6_PATMI</name>
<dbReference type="Pfam" id="PF00135">
    <property type="entry name" value="COesterase"/>
    <property type="match status" value="1"/>
</dbReference>
<comment type="similarity">
    <text evidence="1 4">Belongs to the type-B carboxylesterase/lipase family.</text>
</comment>
<evidence type="ECO:0000256" key="1">
    <source>
        <dbReference type="ARBA" id="ARBA00005964"/>
    </source>
</evidence>
<keyword evidence="5" id="KW-1133">Transmembrane helix</keyword>
<keyword evidence="2 4" id="KW-0732">Signal</keyword>
<dbReference type="InterPro" id="IPR019819">
    <property type="entry name" value="Carboxylesterase_B_CS"/>
</dbReference>
<keyword evidence="5" id="KW-0472">Membrane</keyword>
<reference evidence="7" key="1">
    <citation type="submission" date="2022-11" db="UniProtKB">
        <authorList>
            <consortium name="EnsemblMetazoa"/>
        </authorList>
    </citation>
    <scope>IDENTIFICATION</scope>
</reference>
<keyword evidence="8" id="KW-1185">Reference proteome</keyword>
<evidence type="ECO:0000256" key="2">
    <source>
        <dbReference type="ARBA" id="ARBA00022729"/>
    </source>
</evidence>
<keyword evidence="3 4" id="KW-0378">Hydrolase</keyword>
<accession>A0A913ZYG6</accession>
<dbReference type="PANTHER" id="PTHR43903">
    <property type="entry name" value="NEUROLIGIN"/>
    <property type="match status" value="1"/>
</dbReference>
<feature type="chain" id="PRO_5038168661" description="Carboxylic ester hydrolase" evidence="4">
    <location>
        <begin position="26"/>
        <end position="673"/>
    </location>
</feature>
<dbReference type="InterPro" id="IPR002018">
    <property type="entry name" value="CarbesteraseB"/>
</dbReference>
<dbReference type="PROSITE" id="PS00941">
    <property type="entry name" value="CARBOXYLESTERASE_B_2"/>
    <property type="match status" value="1"/>
</dbReference>
<dbReference type="EC" id="3.1.1.-" evidence="4"/>
<evidence type="ECO:0000256" key="4">
    <source>
        <dbReference type="RuleBase" id="RU361235"/>
    </source>
</evidence>
<dbReference type="AlphaFoldDB" id="A0A913ZYG6"/>
<feature type="signal peptide" evidence="4">
    <location>
        <begin position="1"/>
        <end position="25"/>
    </location>
</feature>